<dbReference type="Pfam" id="PF13966">
    <property type="entry name" value="zf-RVT"/>
    <property type="match status" value="1"/>
</dbReference>
<accession>A0A803PZ53</accession>
<dbReference type="InterPro" id="IPR026960">
    <property type="entry name" value="RVT-Znf"/>
</dbReference>
<reference evidence="2" key="1">
    <citation type="submission" date="2018-11" db="EMBL/GenBank/DDBJ databases">
        <authorList>
            <person name="Grassa J C."/>
        </authorList>
    </citation>
    <scope>NUCLEOTIDE SEQUENCE [LARGE SCALE GENOMIC DNA]</scope>
</reference>
<dbReference type="EMBL" id="UZAU01000573">
    <property type="status" value="NOT_ANNOTATED_CDS"/>
    <property type="molecule type" value="Genomic_DNA"/>
</dbReference>
<evidence type="ECO:0000313" key="3">
    <source>
        <dbReference type="Proteomes" id="UP000596661"/>
    </source>
</evidence>
<dbReference type="Gramene" id="evm.model.06.621">
    <property type="protein sequence ID" value="cds.evm.model.06.621"/>
    <property type="gene ID" value="evm.TU.06.621"/>
</dbReference>
<feature type="domain" description="Reverse transcriptase zinc-binding" evidence="1">
    <location>
        <begin position="4"/>
        <end position="71"/>
    </location>
</feature>
<name>A0A803PZ53_CANSA</name>
<protein>
    <recommendedName>
        <fullName evidence="1">Reverse transcriptase zinc-binding domain-containing protein</fullName>
    </recommendedName>
</protein>
<dbReference type="EnsemblPlants" id="evm.model.06.621">
    <property type="protein sequence ID" value="cds.evm.model.06.621"/>
    <property type="gene ID" value="evm.TU.06.621"/>
</dbReference>
<dbReference type="Proteomes" id="UP000596661">
    <property type="component" value="Chromosome 6"/>
</dbReference>
<organism evidence="2 3">
    <name type="scientific">Cannabis sativa</name>
    <name type="common">Hemp</name>
    <name type="synonym">Marijuana</name>
    <dbReference type="NCBI Taxonomy" id="3483"/>
    <lineage>
        <taxon>Eukaryota</taxon>
        <taxon>Viridiplantae</taxon>
        <taxon>Streptophyta</taxon>
        <taxon>Embryophyta</taxon>
        <taxon>Tracheophyta</taxon>
        <taxon>Spermatophyta</taxon>
        <taxon>Magnoliopsida</taxon>
        <taxon>eudicotyledons</taxon>
        <taxon>Gunneridae</taxon>
        <taxon>Pentapetalae</taxon>
        <taxon>rosids</taxon>
        <taxon>fabids</taxon>
        <taxon>Rosales</taxon>
        <taxon>Cannabaceae</taxon>
        <taxon>Cannabis</taxon>
    </lineage>
</organism>
<sequence>MEDMVWKTLWKIKAPPKVLHLMWKALTNCLPTRTQLYSKHIHVKLSCPFYHIEEETIVHVLLHCQFSKSCWNRFGLASVSAHSSNFFLRFKDLVDKNTPKLMEEAVMLCWSIWQAKNGVIWNQKSCSTADVMFTVRLTLAQWKHAHSRKFEPLLVPSGTYDSGERWTKPTTHMLKINVDGAIFKGANAKYIFFEHVLLVLHCYCWRP</sequence>
<evidence type="ECO:0000313" key="2">
    <source>
        <dbReference type="EnsemblPlants" id="cds.evm.model.06.621"/>
    </source>
</evidence>
<dbReference type="AlphaFoldDB" id="A0A803PZ53"/>
<proteinExistence type="predicted"/>
<keyword evidence="3" id="KW-1185">Reference proteome</keyword>
<reference evidence="2" key="2">
    <citation type="submission" date="2021-03" db="UniProtKB">
        <authorList>
            <consortium name="EnsemblPlants"/>
        </authorList>
    </citation>
    <scope>IDENTIFICATION</scope>
</reference>
<evidence type="ECO:0000259" key="1">
    <source>
        <dbReference type="Pfam" id="PF13966"/>
    </source>
</evidence>